<evidence type="ECO:0000313" key="3">
    <source>
        <dbReference type="EMBL" id="CAK0875202.1"/>
    </source>
</evidence>
<feature type="signal peptide" evidence="2">
    <location>
        <begin position="1"/>
        <end position="22"/>
    </location>
</feature>
<gene>
    <name evidence="3" type="ORF">PCOR1329_LOCUS59914</name>
</gene>
<protein>
    <recommendedName>
        <fullName evidence="5">Galectin</fullName>
    </recommendedName>
</protein>
<organism evidence="3 4">
    <name type="scientific">Prorocentrum cordatum</name>
    <dbReference type="NCBI Taxonomy" id="2364126"/>
    <lineage>
        <taxon>Eukaryota</taxon>
        <taxon>Sar</taxon>
        <taxon>Alveolata</taxon>
        <taxon>Dinophyceae</taxon>
        <taxon>Prorocentrales</taxon>
        <taxon>Prorocentraceae</taxon>
        <taxon>Prorocentrum</taxon>
    </lineage>
</organism>
<reference evidence="3" key="1">
    <citation type="submission" date="2023-10" db="EMBL/GenBank/DDBJ databases">
        <authorList>
            <person name="Chen Y."/>
            <person name="Shah S."/>
            <person name="Dougan E. K."/>
            <person name="Thang M."/>
            <person name="Chan C."/>
        </authorList>
    </citation>
    <scope>NUCLEOTIDE SEQUENCE [LARGE SCALE GENOMIC DNA]</scope>
</reference>
<keyword evidence="2" id="KW-0732">Signal</keyword>
<feature type="compositionally biased region" description="Low complexity" evidence="1">
    <location>
        <begin position="512"/>
        <end position="543"/>
    </location>
</feature>
<proteinExistence type="predicted"/>
<evidence type="ECO:0000256" key="2">
    <source>
        <dbReference type="SAM" id="SignalP"/>
    </source>
</evidence>
<name>A0ABN9VP92_9DINO</name>
<comment type="caution">
    <text evidence="3">The sequence shown here is derived from an EMBL/GenBank/DDBJ whole genome shotgun (WGS) entry which is preliminary data.</text>
</comment>
<feature type="compositionally biased region" description="Basic and acidic residues" evidence="1">
    <location>
        <begin position="580"/>
        <end position="589"/>
    </location>
</feature>
<sequence length="589" mass="64222">MRGRARAAGLGLLLLARAPAPAEPHAAVTRPAMRHNPWVNSGWCPWCQGTQQFCDLKTSSCLPPSPCWDADPGTRVARDRFGDMQSLRTPEGDFWIDEGGPDQPAPVLCPGDAVPVHFVIMADHNGAYRWEAQRADPGEESEAAFQNFTPWISLNNDGATEYFRKDGVTPHETDRCSIDDDNRSFAWSWSIEDCRKDTWARTLVALPSDMPPGRHVLRWLWLGGLTTEGRRVVGPEPAIFVNCVDVVVGEGFGGGGPYVSGGGGSSGGASGVGPCLSGQYQFSREAGWMISVTATQAEKKRPYRAFAYCQFCMGRPYGECWGDTRTLTFSFSFKTSGVAQIGAYVKLLFWSDSGNILGLLPPRHPNGQGALRLVAFVEDDFPNRWAHEAEIQDGRWYDVEVDFLPATGEARVSLDGSPLGSARLPVAMLSESTGPQVGVYSFDLPGGGAEPWPREGFRLWLRDFCLRRRTGPPEVAAPTPASPALEGLAAGPEQLQRRHRLQLRLQQKLLKEVQQQEAQQRQPGAARGPAASRQHAAQQRRPGAAGGPAASGGPPPAGCSAVWDRPVRRKGLDGTHVLRRRELLRDDGR</sequence>
<keyword evidence="4" id="KW-1185">Reference proteome</keyword>
<feature type="region of interest" description="Disordered" evidence="1">
    <location>
        <begin position="512"/>
        <end position="589"/>
    </location>
</feature>
<evidence type="ECO:0000313" key="4">
    <source>
        <dbReference type="Proteomes" id="UP001189429"/>
    </source>
</evidence>
<dbReference type="EMBL" id="CAUYUJ010017486">
    <property type="protein sequence ID" value="CAK0875202.1"/>
    <property type="molecule type" value="Genomic_DNA"/>
</dbReference>
<evidence type="ECO:0000256" key="1">
    <source>
        <dbReference type="SAM" id="MobiDB-lite"/>
    </source>
</evidence>
<dbReference type="Proteomes" id="UP001189429">
    <property type="component" value="Unassembled WGS sequence"/>
</dbReference>
<accession>A0ABN9VP92</accession>
<feature type="chain" id="PRO_5045435300" description="Galectin" evidence="2">
    <location>
        <begin position="23"/>
        <end position="589"/>
    </location>
</feature>
<evidence type="ECO:0008006" key="5">
    <source>
        <dbReference type="Google" id="ProtNLM"/>
    </source>
</evidence>